<evidence type="ECO:0000313" key="2">
    <source>
        <dbReference type="Proteomes" id="UP000308886"/>
    </source>
</evidence>
<keyword evidence="2" id="KW-1185">Reference proteome</keyword>
<protein>
    <submittedName>
        <fullName evidence="1">Phosphatase PAP2 family protein</fullName>
    </submittedName>
</protein>
<sequence>MKKLFSTLLAKEKKPVKGLMAFEWVVLAYLFATTVMLIFCYTHLLHPGEMIFGRVKTLIIMALLWGVYRLVPCRLTVLLRVVGQMAMLPWWYTDTYEFNRILPNMDHVFAAMEQNLFGCQPSLVFSEAMPWGIFSEPIYLGYYSYFYLILAVVMMYFICRYEDFVKAVSVVLGSFFAYYIIFDLVPVTGPQYYFNAIGLESAKQGVFPDVGDYFLQSREMLPATGWDGFCRSLVRSGAVHEGERATAAFPSSHIGISTVVGCLLARLCRKRGKWRPMYVFLPFFVFLCMATVYIRAHYLVDAIAGLFSGLLLYYMFYLLFFHENRVRR</sequence>
<reference evidence="1" key="1">
    <citation type="submission" date="2019-04" db="EMBL/GenBank/DDBJ databases">
        <title>Microbes associate with the intestines of laboratory mice.</title>
        <authorList>
            <person name="Navarre W."/>
            <person name="Wong E."/>
            <person name="Huang K."/>
            <person name="Tropini C."/>
            <person name="Ng K."/>
            <person name="Yu B."/>
        </authorList>
    </citation>
    <scope>NUCLEOTIDE SEQUENCE</scope>
    <source>
        <strain evidence="1">NM73_A23</strain>
    </source>
</reference>
<name>A0AC61QQQ5_9BACT</name>
<organism evidence="1 2">
    <name type="scientific">Palleniella muris</name>
    <dbReference type="NCBI Taxonomy" id="3038145"/>
    <lineage>
        <taxon>Bacteria</taxon>
        <taxon>Pseudomonadati</taxon>
        <taxon>Bacteroidota</taxon>
        <taxon>Bacteroidia</taxon>
        <taxon>Bacteroidales</taxon>
        <taxon>Prevotellaceae</taxon>
        <taxon>Palleniella</taxon>
    </lineage>
</organism>
<dbReference type="EMBL" id="SRZC01000009">
    <property type="protein sequence ID" value="TGX82461.1"/>
    <property type="molecule type" value="Genomic_DNA"/>
</dbReference>
<accession>A0AC61QQQ5</accession>
<comment type="caution">
    <text evidence="1">The sequence shown here is derived from an EMBL/GenBank/DDBJ whole genome shotgun (WGS) entry which is preliminary data.</text>
</comment>
<proteinExistence type="predicted"/>
<evidence type="ECO:0000313" key="1">
    <source>
        <dbReference type="EMBL" id="TGX82461.1"/>
    </source>
</evidence>
<dbReference type="Proteomes" id="UP000308886">
    <property type="component" value="Unassembled WGS sequence"/>
</dbReference>
<gene>
    <name evidence="1" type="ORF">E5358_06735</name>
</gene>